<dbReference type="CDD" id="cd00293">
    <property type="entry name" value="USP-like"/>
    <property type="match status" value="1"/>
</dbReference>
<keyword evidence="2" id="KW-0472">Membrane</keyword>
<dbReference type="SUPFAM" id="SSF52402">
    <property type="entry name" value="Adenine nucleotide alpha hydrolases-like"/>
    <property type="match status" value="1"/>
</dbReference>
<keyword evidence="2" id="KW-1133">Transmembrane helix</keyword>
<evidence type="ECO:0000313" key="5">
    <source>
        <dbReference type="Proteomes" id="UP000192569"/>
    </source>
</evidence>
<dbReference type="InterPro" id="IPR006015">
    <property type="entry name" value="Universal_stress_UspA"/>
</dbReference>
<sequence length="185" mass="20646">MTPVSIHPLGALLALIFVVSMSSLLWWMLHLPPVVPYEVARITSEVQAIRRILVPVVDTDYSRRAIELATRLGAEQKAEIVLLYVLEVPFTLPLGAALPGAEEKAHHILKQAQEIVAFHHLPYRSRIMRARTAGSGILEAVKEEEADMVVMGVRPPRGEHIPLTRTPEWLLKYANCEVVIDKLPA</sequence>
<dbReference type="Gene3D" id="3.40.50.620">
    <property type="entry name" value="HUPs"/>
    <property type="match status" value="1"/>
</dbReference>
<gene>
    <name evidence="4" type="ORF">SAMN00808754_0236</name>
</gene>
<dbReference type="PANTHER" id="PTHR46268">
    <property type="entry name" value="STRESS RESPONSE PROTEIN NHAX"/>
    <property type="match status" value="1"/>
</dbReference>
<keyword evidence="2" id="KW-0812">Transmembrane</keyword>
<proteinExistence type="inferred from homology"/>
<feature type="domain" description="UspA" evidence="3">
    <location>
        <begin position="49"/>
        <end position="180"/>
    </location>
</feature>
<organism evidence="4 5">
    <name type="scientific">Thermanaeromonas toyohensis ToBE</name>
    <dbReference type="NCBI Taxonomy" id="698762"/>
    <lineage>
        <taxon>Bacteria</taxon>
        <taxon>Bacillati</taxon>
        <taxon>Bacillota</taxon>
        <taxon>Clostridia</taxon>
        <taxon>Neomoorellales</taxon>
        <taxon>Neomoorellaceae</taxon>
        <taxon>Thermanaeromonas</taxon>
    </lineage>
</organism>
<evidence type="ECO:0000256" key="2">
    <source>
        <dbReference type="SAM" id="Phobius"/>
    </source>
</evidence>
<reference evidence="4 5" key="1">
    <citation type="submission" date="2017-04" db="EMBL/GenBank/DDBJ databases">
        <authorList>
            <person name="Afonso C.L."/>
            <person name="Miller P.J."/>
            <person name="Scott M.A."/>
            <person name="Spackman E."/>
            <person name="Goraichik I."/>
            <person name="Dimitrov K.M."/>
            <person name="Suarez D.L."/>
            <person name="Swayne D.E."/>
        </authorList>
    </citation>
    <scope>NUCLEOTIDE SEQUENCE [LARGE SCALE GENOMIC DNA]</scope>
    <source>
        <strain evidence="4 5">ToBE</strain>
    </source>
</reference>
<keyword evidence="5" id="KW-1185">Reference proteome</keyword>
<evidence type="ECO:0000259" key="3">
    <source>
        <dbReference type="Pfam" id="PF00582"/>
    </source>
</evidence>
<protein>
    <submittedName>
        <fullName evidence="4">Nucleotide-binding universal stress protein, UspA family</fullName>
    </submittedName>
</protein>
<dbReference type="Proteomes" id="UP000192569">
    <property type="component" value="Chromosome I"/>
</dbReference>
<dbReference type="EMBL" id="LT838272">
    <property type="protein sequence ID" value="SMB89973.1"/>
    <property type="molecule type" value="Genomic_DNA"/>
</dbReference>
<comment type="similarity">
    <text evidence="1">Belongs to the universal stress protein A family.</text>
</comment>
<accession>A0A1W1V9L4</accession>
<dbReference type="RefSeq" id="WP_084663245.1">
    <property type="nucleotide sequence ID" value="NZ_LT838272.1"/>
</dbReference>
<dbReference type="AlphaFoldDB" id="A0A1W1V9L4"/>
<evidence type="ECO:0000256" key="1">
    <source>
        <dbReference type="ARBA" id="ARBA00008791"/>
    </source>
</evidence>
<dbReference type="PANTHER" id="PTHR46268:SF6">
    <property type="entry name" value="UNIVERSAL STRESS PROTEIN UP12"/>
    <property type="match status" value="1"/>
</dbReference>
<evidence type="ECO:0000313" key="4">
    <source>
        <dbReference type="EMBL" id="SMB89973.1"/>
    </source>
</evidence>
<feature type="transmembrane region" description="Helical" evidence="2">
    <location>
        <begin position="6"/>
        <end position="29"/>
    </location>
</feature>
<dbReference type="STRING" id="698762.SAMN00808754_0236"/>
<dbReference type="Pfam" id="PF00582">
    <property type="entry name" value="Usp"/>
    <property type="match status" value="1"/>
</dbReference>
<dbReference type="InterPro" id="IPR006016">
    <property type="entry name" value="UspA"/>
</dbReference>
<name>A0A1W1V9L4_9FIRM</name>
<dbReference type="PRINTS" id="PR01438">
    <property type="entry name" value="UNVRSLSTRESS"/>
</dbReference>
<dbReference type="InterPro" id="IPR014729">
    <property type="entry name" value="Rossmann-like_a/b/a_fold"/>
</dbReference>